<reference evidence="1 2" key="1">
    <citation type="submission" date="2020-08" db="EMBL/GenBank/DDBJ databases">
        <title>Genome sequencing of Purple Non-Sulfur Bacteria from various extreme environments.</title>
        <authorList>
            <person name="Mayer M."/>
        </authorList>
    </citation>
    <scope>NUCLEOTIDE SEQUENCE [LARGE SCALE GENOMIC DNA]</scope>
    <source>
        <strain evidence="1 2">JA135</strain>
    </source>
</reference>
<protein>
    <recommendedName>
        <fullName evidence="3">DUF1476 domain-containing protein</fullName>
    </recommendedName>
</protein>
<comment type="caution">
    <text evidence="1">The sequence shown here is derived from an EMBL/GenBank/DDBJ whole genome shotgun (WGS) entry which is preliminary data.</text>
</comment>
<dbReference type="Proteomes" id="UP000555728">
    <property type="component" value="Unassembled WGS sequence"/>
</dbReference>
<sequence>MSDPIRERERAFEAKYEHDEALRFRVLTRRNKLFGLWIAGETGLSGPDADAYAHDLIEYDLVHAGAAAPDLIAKAQSDLSRKGIEMSRHRLELRLAKLLHEAEAQVNAELVGKPVH</sequence>
<evidence type="ECO:0008006" key="3">
    <source>
        <dbReference type="Google" id="ProtNLM"/>
    </source>
</evidence>
<dbReference type="PIRSF" id="PIRSF031780">
    <property type="entry name" value="UCP031780"/>
    <property type="match status" value="1"/>
</dbReference>
<dbReference type="InterPro" id="IPR009945">
    <property type="entry name" value="ATPase_inh_sub_z"/>
</dbReference>
<dbReference type="Gene3D" id="1.10.790.20">
    <property type="entry name" value="Domain of unknown function DUF1476"/>
    <property type="match status" value="1"/>
</dbReference>
<name>A0A7W6RXD8_9PROT</name>
<dbReference type="EMBL" id="JACIGI010000001">
    <property type="protein sequence ID" value="MBB4284337.1"/>
    <property type="molecule type" value="Genomic_DNA"/>
</dbReference>
<dbReference type="AlphaFoldDB" id="A0A7W6RXD8"/>
<organism evidence="1 2">
    <name type="scientific">Roseospira goensis</name>
    <dbReference type="NCBI Taxonomy" id="391922"/>
    <lineage>
        <taxon>Bacteria</taxon>
        <taxon>Pseudomonadati</taxon>
        <taxon>Pseudomonadota</taxon>
        <taxon>Alphaproteobacteria</taxon>
        <taxon>Rhodospirillales</taxon>
        <taxon>Rhodospirillaceae</taxon>
        <taxon>Roseospira</taxon>
    </lineage>
</organism>
<gene>
    <name evidence="1" type="ORF">GGD88_000043</name>
</gene>
<accession>A0A7W6RXD8</accession>
<dbReference type="RefSeq" id="WP_184430823.1">
    <property type="nucleotide sequence ID" value="NZ_JACIGI010000001.1"/>
</dbReference>
<proteinExistence type="predicted"/>
<dbReference type="InterPro" id="IPR038293">
    <property type="entry name" value="ATPase_inh_sub_z_sf"/>
</dbReference>
<dbReference type="Pfam" id="PF07345">
    <property type="entry name" value="ATPaseInh_sub_z"/>
    <property type="match status" value="1"/>
</dbReference>
<evidence type="ECO:0000313" key="1">
    <source>
        <dbReference type="EMBL" id="MBB4284337.1"/>
    </source>
</evidence>
<keyword evidence="2" id="KW-1185">Reference proteome</keyword>
<evidence type="ECO:0000313" key="2">
    <source>
        <dbReference type="Proteomes" id="UP000555728"/>
    </source>
</evidence>